<organism evidence="4 5">
    <name type="scientific">Dietzia maris</name>
    <dbReference type="NCBI Taxonomy" id="37915"/>
    <lineage>
        <taxon>Bacteria</taxon>
        <taxon>Bacillati</taxon>
        <taxon>Actinomycetota</taxon>
        <taxon>Actinomycetes</taxon>
        <taxon>Mycobacteriales</taxon>
        <taxon>Dietziaceae</taxon>
        <taxon>Dietzia</taxon>
    </lineage>
</organism>
<dbReference type="EMBL" id="JAWLKJ010000002">
    <property type="protein sequence ID" value="MDV6298889.1"/>
    <property type="molecule type" value="Genomic_DNA"/>
</dbReference>
<reference evidence="4" key="1">
    <citation type="submission" date="2023-10" db="EMBL/GenBank/DDBJ databases">
        <title>Development of a sustainable strategy for remediation of hydrocarbon-contaminated territories based on the waste exchange concept.</title>
        <authorList>
            <person name="Krivoruchko A."/>
        </authorList>
    </citation>
    <scope>NUCLEOTIDE SEQUENCE</scope>
    <source>
        <strain evidence="4">IEGM 1175</strain>
    </source>
</reference>
<comment type="similarity">
    <text evidence="1">Belongs to the peptidase C59 family.</text>
</comment>
<evidence type="ECO:0000259" key="3">
    <source>
        <dbReference type="Pfam" id="PF02275"/>
    </source>
</evidence>
<sequence>MCTRALWSPSPDTVLTGRTMDYEVDLATNLWAFPRGMQRDGCVDDSLTWTSRYGSVVAAAYDQASVDGLNEAGLAGHLLWLAESDYGERDPDRPALSAAVWVQYMLDNFATVAEAVDWMRSSRAQVRTSGDPGTGRAVTVHLALDDSTGDSAIVEYIDGEPHIWHDRAYTVMTNSPPFAEQLERLREIRGFGGERPLPGGSDADERFARTAYYLDRLPGPDDRTLAVAEMLSVIRNASQPFRVADPDQPNASTTLWRTVTDLSDGVYVYESTRRPNIVWVRLDHLDLSEDAPARRLDLVADTGLEGGLTGEVSGRFEAHEPMEFLHAT</sequence>
<comment type="caution">
    <text evidence="4">The sequence shown here is derived from an EMBL/GenBank/DDBJ whole genome shotgun (WGS) entry which is preliminary data.</text>
</comment>
<dbReference type="Proteomes" id="UP001185873">
    <property type="component" value="Unassembled WGS sequence"/>
</dbReference>
<name>A0AAE4U5E4_9ACTN</name>
<dbReference type="InterPro" id="IPR029132">
    <property type="entry name" value="CBAH/NAAA_C"/>
</dbReference>
<dbReference type="PANTHER" id="PTHR35527">
    <property type="entry name" value="CHOLOYLGLYCINE HYDROLASE"/>
    <property type="match status" value="1"/>
</dbReference>
<evidence type="ECO:0000256" key="2">
    <source>
        <dbReference type="ARBA" id="ARBA00022801"/>
    </source>
</evidence>
<gene>
    <name evidence="4" type="ORF">R3P82_07145</name>
</gene>
<feature type="domain" description="Choloylglycine hydrolase/NAAA C-terminal" evidence="3">
    <location>
        <begin position="2"/>
        <end position="288"/>
    </location>
</feature>
<dbReference type="InterPro" id="IPR052193">
    <property type="entry name" value="Peptidase_C59"/>
</dbReference>
<dbReference type="GO" id="GO:0016787">
    <property type="term" value="F:hydrolase activity"/>
    <property type="evidence" value="ECO:0007669"/>
    <property type="project" value="UniProtKB-KW"/>
</dbReference>
<dbReference type="Pfam" id="PF02275">
    <property type="entry name" value="CBAH"/>
    <property type="match status" value="1"/>
</dbReference>
<evidence type="ECO:0000313" key="5">
    <source>
        <dbReference type="Proteomes" id="UP001185873"/>
    </source>
</evidence>
<keyword evidence="2 4" id="KW-0378">Hydrolase</keyword>
<dbReference type="Gene3D" id="3.60.60.10">
    <property type="entry name" value="Penicillin V Acylase, Chain A"/>
    <property type="match status" value="1"/>
</dbReference>
<dbReference type="SUPFAM" id="SSF56235">
    <property type="entry name" value="N-terminal nucleophile aminohydrolases (Ntn hydrolases)"/>
    <property type="match status" value="1"/>
</dbReference>
<dbReference type="CDD" id="cd01902">
    <property type="entry name" value="Ntn_CGH"/>
    <property type="match status" value="1"/>
</dbReference>
<proteinExistence type="inferred from homology"/>
<dbReference type="AlphaFoldDB" id="A0AAE4U5E4"/>
<accession>A0AAE4U5E4</accession>
<dbReference type="RefSeq" id="WP_317469407.1">
    <property type="nucleotide sequence ID" value="NZ_JAWLKJ010000002.1"/>
</dbReference>
<dbReference type="PANTHER" id="PTHR35527:SF2">
    <property type="entry name" value="HYDROLASE"/>
    <property type="match status" value="1"/>
</dbReference>
<protein>
    <submittedName>
        <fullName evidence="4">Linear amide C-N hydrolase</fullName>
    </submittedName>
</protein>
<evidence type="ECO:0000256" key="1">
    <source>
        <dbReference type="ARBA" id="ARBA00006625"/>
    </source>
</evidence>
<evidence type="ECO:0000313" key="4">
    <source>
        <dbReference type="EMBL" id="MDV6298889.1"/>
    </source>
</evidence>
<dbReference type="InterPro" id="IPR029055">
    <property type="entry name" value="Ntn_hydrolases_N"/>
</dbReference>